<gene>
    <name evidence="1" type="ORF">HA520_12025</name>
</gene>
<sequence length="53" mass="5771">MAINLRCSIIEQKLTGSNMVAVAPVPHREIGAWSKSIFMKYRITAAAVGRVSP</sequence>
<proteinExistence type="predicted"/>
<accession>A0AA43Z6V0</accession>
<reference evidence="1" key="1">
    <citation type="submission" date="2020-03" db="EMBL/GenBank/DDBJ databases">
        <title>Genome assembly of Azotobacter chroococcum W5.</title>
        <authorList>
            <person name="Kannepalli A."/>
        </authorList>
    </citation>
    <scope>NUCLEOTIDE SEQUENCE</scope>
    <source>
        <strain evidence="1">W5</strain>
    </source>
</reference>
<name>A0AA43Z6V0_9GAMM</name>
<dbReference type="RefSeq" id="WP_162502937.1">
    <property type="nucleotide sequence ID" value="NZ_JAAPAP010000008.1"/>
</dbReference>
<organism evidence="1 2">
    <name type="scientific">Azotobacter chroococcum</name>
    <dbReference type="NCBI Taxonomy" id="353"/>
    <lineage>
        <taxon>Bacteria</taxon>
        <taxon>Pseudomonadati</taxon>
        <taxon>Pseudomonadota</taxon>
        <taxon>Gammaproteobacteria</taxon>
        <taxon>Pseudomonadales</taxon>
        <taxon>Pseudomonadaceae</taxon>
        <taxon>Azotobacter</taxon>
    </lineage>
</organism>
<protein>
    <submittedName>
        <fullName evidence="1">Uncharacterized protein</fullName>
    </submittedName>
</protein>
<dbReference type="EMBL" id="JAAPAP010000008">
    <property type="protein sequence ID" value="NHN77999.1"/>
    <property type="molecule type" value="Genomic_DNA"/>
</dbReference>
<evidence type="ECO:0000313" key="2">
    <source>
        <dbReference type="Proteomes" id="UP000736384"/>
    </source>
</evidence>
<comment type="caution">
    <text evidence="1">The sequence shown here is derived from an EMBL/GenBank/DDBJ whole genome shotgun (WGS) entry which is preliminary data.</text>
</comment>
<dbReference type="AlphaFoldDB" id="A0AA43Z6V0"/>
<dbReference type="Proteomes" id="UP000736384">
    <property type="component" value="Unassembled WGS sequence"/>
</dbReference>
<evidence type="ECO:0000313" key="1">
    <source>
        <dbReference type="EMBL" id="NHN77999.1"/>
    </source>
</evidence>